<keyword evidence="2" id="KW-1185">Reference proteome</keyword>
<evidence type="ECO:0000313" key="2">
    <source>
        <dbReference type="Proteomes" id="UP000299102"/>
    </source>
</evidence>
<reference evidence="1 2" key="1">
    <citation type="journal article" date="2019" name="Commun. Biol.">
        <title>The bagworm genome reveals a unique fibroin gene that provides high tensile strength.</title>
        <authorList>
            <person name="Kono N."/>
            <person name="Nakamura H."/>
            <person name="Ohtoshi R."/>
            <person name="Tomita M."/>
            <person name="Numata K."/>
            <person name="Arakawa K."/>
        </authorList>
    </citation>
    <scope>NUCLEOTIDE SEQUENCE [LARGE SCALE GENOMIC DNA]</scope>
</reference>
<dbReference type="EMBL" id="BGZK01002507">
    <property type="protein sequence ID" value="GBP94454.1"/>
    <property type="molecule type" value="Genomic_DNA"/>
</dbReference>
<dbReference type="Proteomes" id="UP000299102">
    <property type="component" value="Unassembled WGS sequence"/>
</dbReference>
<name>A0A4C2A5H7_EUMVA</name>
<organism evidence="1 2">
    <name type="scientific">Eumeta variegata</name>
    <name type="common">Bagworm moth</name>
    <name type="synonym">Eumeta japonica</name>
    <dbReference type="NCBI Taxonomy" id="151549"/>
    <lineage>
        <taxon>Eukaryota</taxon>
        <taxon>Metazoa</taxon>
        <taxon>Ecdysozoa</taxon>
        <taxon>Arthropoda</taxon>
        <taxon>Hexapoda</taxon>
        <taxon>Insecta</taxon>
        <taxon>Pterygota</taxon>
        <taxon>Neoptera</taxon>
        <taxon>Endopterygota</taxon>
        <taxon>Lepidoptera</taxon>
        <taxon>Glossata</taxon>
        <taxon>Ditrysia</taxon>
        <taxon>Tineoidea</taxon>
        <taxon>Psychidae</taxon>
        <taxon>Oiketicinae</taxon>
        <taxon>Eumeta</taxon>
    </lineage>
</organism>
<sequence length="495" mass="55899">MLLTSIVVTTVIAIWSGNIRVRQQHVLFMARIKWCNLMQIHWLIQLWSGSNSIPPDSKATPLTTETPPLECPEEIPQNGINVRWKNSSAADHIKSEPLCYGANGNLITRRCNGTDWFPSLNDLEPCMKVMENFDLSSCPPGYHKISENNTDYCFEIGEPSSWDFPCFKSGGATVITDLSDSELKSFFSYLNSIRSSRYYWLPAQRVKHFNPVVWAIPGPNWGLEVTSNNTLEIQESMLKNCLLLDARNRVIKTENCRNVHPSICFYINEAQYPAQCPEGYYPFRFMLDEGTCYGIEYANNIFGLTFNGFLESKCSQPMGNNDDNGLTRFIFKKMADINKLPDHLWCWFESSYAHNGSHVTPRNQSDNDSNIVTEIMIASLEGDGIDDDETNSLVSAYFELMDIAHKELADIHVTLVNMSSSTYCLPTTTEDIVTLDWELTLIGRITAPKQFCLQSNGLPVKRTCGGSYLLGSIWEPVDGTCSKNYEASNTTNIFV</sequence>
<dbReference type="STRING" id="151549.A0A4C2A5H7"/>
<proteinExistence type="predicted"/>
<dbReference type="SUPFAM" id="SSF56436">
    <property type="entry name" value="C-type lectin-like"/>
    <property type="match status" value="1"/>
</dbReference>
<accession>A0A4C2A5H7</accession>
<dbReference type="AlphaFoldDB" id="A0A4C2A5H7"/>
<dbReference type="OrthoDB" id="10037534at2759"/>
<protein>
    <submittedName>
        <fullName evidence="1">Uncharacterized protein</fullName>
    </submittedName>
</protein>
<evidence type="ECO:0000313" key="1">
    <source>
        <dbReference type="EMBL" id="GBP94454.1"/>
    </source>
</evidence>
<comment type="caution">
    <text evidence="1">The sequence shown here is derived from an EMBL/GenBank/DDBJ whole genome shotgun (WGS) entry which is preliminary data.</text>
</comment>
<dbReference type="InterPro" id="IPR016187">
    <property type="entry name" value="CTDL_fold"/>
</dbReference>
<gene>
    <name evidence="1" type="ORF">EVAR_67795_1</name>
</gene>